<reference evidence="1" key="1">
    <citation type="submission" date="2021-02" db="EMBL/GenBank/DDBJ databases">
        <title>First Annotated Genome of the Yellow-green Alga Tribonema minus.</title>
        <authorList>
            <person name="Mahan K.M."/>
        </authorList>
    </citation>
    <scope>NUCLEOTIDE SEQUENCE</scope>
    <source>
        <strain evidence="1">UTEX B ZZ1240</strain>
    </source>
</reference>
<evidence type="ECO:0000313" key="2">
    <source>
        <dbReference type="Proteomes" id="UP000664859"/>
    </source>
</evidence>
<evidence type="ECO:0000313" key="1">
    <source>
        <dbReference type="EMBL" id="KAG5183267.1"/>
    </source>
</evidence>
<accession>A0A836CEW8</accession>
<organism evidence="1 2">
    <name type="scientific">Tribonema minus</name>
    <dbReference type="NCBI Taxonomy" id="303371"/>
    <lineage>
        <taxon>Eukaryota</taxon>
        <taxon>Sar</taxon>
        <taxon>Stramenopiles</taxon>
        <taxon>Ochrophyta</taxon>
        <taxon>PX clade</taxon>
        <taxon>Xanthophyceae</taxon>
        <taxon>Tribonematales</taxon>
        <taxon>Tribonemataceae</taxon>
        <taxon>Tribonema</taxon>
    </lineage>
</organism>
<gene>
    <name evidence="1" type="ORF">JKP88DRAFT_241440</name>
</gene>
<protein>
    <submittedName>
        <fullName evidence="1">Uncharacterized protein</fullName>
    </submittedName>
</protein>
<name>A0A836CEW8_9STRA</name>
<proteinExistence type="predicted"/>
<sequence length="121" mass="13202">MASAWTAAAALEVPALEVGLVKYRWLAEAATTHARGGSQVELKHRSLSAPSALMLGAACRVCENHKPNDERRRGEAEQVLSQMQSCFSTGGSDSDMRWGSRRGSTGMTKIALANRYYFVRI</sequence>
<dbReference type="AlphaFoldDB" id="A0A836CEW8"/>
<dbReference type="EMBL" id="JAFCMP010000223">
    <property type="protein sequence ID" value="KAG5183267.1"/>
    <property type="molecule type" value="Genomic_DNA"/>
</dbReference>
<keyword evidence="2" id="KW-1185">Reference proteome</keyword>
<dbReference type="Proteomes" id="UP000664859">
    <property type="component" value="Unassembled WGS sequence"/>
</dbReference>
<comment type="caution">
    <text evidence="1">The sequence shown here is derived from an EMBL/GenBank/DDBJ whole genome shotgun (WGS) entry which is preliminary data.</text>
</comment>